<evidence type="ECO:0000313" key="1">
    <source>
        <dbReference type="EMBL" id="EEX21810.1"/>
    </source>
</evidence>
<protein>
    <submittedName>
        <fullName evidence="1">Uncharacterized protein</fullName>
    </submittedName>
</protein>
<gene>
    <name evidence="1" type="ORF">BLAHAN_05435</name>
</gene>
<evidence type="ECO:0000313" key="2">
    <source>
        <dbReference type="Proteomes" id="UP000003755"/>
    </source>
</evidence>
<reference evidence="1" key="1">
    <citation type="submission" date="2009-09" db="EMBL/GenBank/DDBJ databases">
        <authorList>
            <person name="Weinstock G."/>
            <person name="Sodergren E."/>
            <person name="Clifton S."/>
            <person name="Fulton L."/>
            <person name="Fulton B."/>
            <person name="Courtney L."/>
            <person name="Fronick C."/>
            <person name="Harrison M."/>
            <person name="Strong C."/>
            <person name="Farmer C."/>
            <person name="Delahaunty K."/>
            <person name="Markovic C."/>
            <person name="Hall O."/>
            <person name="Minx P."/>
            <person name="Tomlinson C."/>
            <person name="Mitreva M."/>
            <person name="Nelson J."/>
            <person name="Hou S."/>
            <person name="Wollam A."/>
            <person name="Pepin K.H."/>
            <person name="Johnson M."/>
            <person name="Bhonagiri V."/>
            <person name="Nash W.E."/>
            <person name="Warren W."/>
            <person name="Chinwalla A."/>
            <person name="Mardis E.R."/>
            <person name="Wilson R.K."/>
        </authorList>
    </citation>
    <scope>NUCLEOTIDE SEQUENCE [LARGE SCALE GENOMIC DNA]</scope>
    <source>
        <strain evidence="1">DSM 20583</strain>
    </source>
</reference>
<sequence length="132" mass="15596">MKKYKIDDLTMENIATYMNDEVREKVHLKEAPCSNEHFLVAYYEELQSGEFEKQSEFYDLLLNEFNIDIEELQNIERVTTYNNHEISLECLRDLEKEYVVKACIKNGFSGCKIGKIWYTLCLINGTDVEVYV</sequence>
<dbReference type="AlphaFoldDB" id="C9L7R5"/>
<dbReference type="KEGG" id="bhan:CGC63_09525"/>
<dbReference type="HOGENOM" id="CLU_1913005_0_0_9"/>
<dbReference type="RefSeq" id="WP_003020560.1">
    <property type="nucleotide sequence ID" value="NZ_CP022413.2"/>
</dbReference>
<keyword evidence="2" id="KW-1185">Reference proteome</keyword>
<dbReference type="Proteomes" id="UP000003755">
    <property type="component" value="Unassembled WGS sequence"/>
</dbReference>
<dbReference type="EMBL" id="ABYU02000016">
    <property type="protein sequence ID" value="EEX21810.1"/>
    <property type="molecule type" value="Genomic_DNA"/>
</dbReference>
<proteinExistence type="predicted"/>
<comment type="caution">
    <text evidence="1">The sequence shown here is derived from an EMBL/GenBank/DDBJ whole genome shotgun (WGS) entry which is preliminary data.</text>
</comment>
<dbReference type="STRING" id="537007.BLAHAN_05435"/>
<name>C9L7R5_BLAHA</name>
<organism evidence="1 2">
    <name type="scientific">Blautia hansenii DSM 20583</name>
    <dbReference type="NCBI Taxonomy" id="537007"/>
    <lineage>
        <taxon>Bacteria</taxon>
        <taxon>Bacillati</taxon>
        <taxon>Bacillota</taxon>
        <taxon>Clostridia</taxon>
        <taxon>Lachnospirales</taxon>
        <taxon>Lachnospiraceae</taxon>
        <taxon>Blautia</taxon>
    </lineage>
</organism>
<accession>C9L7R5</accession>